<organism evidence="3 4">
    <name type="scientific">Knufia fluminis</name>
    <dbReference type="NCBI Taxonomy" id="191047"/>
    <lineage>
        <taxon>Eukaryota</taxon>
        <taxon>Fungi</taxon>
        <taxon>Dikarya</taxon>
        <taxon>Ascomycota</taxon>
        <taxon>Pezizomycotina</taxon>
        <taxon>Eurotiomycetes</taxon>
        <taxon>Chaetothyriomycetidae</taxon>
        <taxon>Chaetothyriales</taxon>
        <taxon>Trichomeriaceae</taxon>
        <taxon>Knufia</taxon>
    </lineage>
</organism>
<feature type="chain" id="PRO_5042843838" description="Stress response protein ish1" evidence="2">
    <location>
        <begin position="22"/>
        <end position="536"/>
    </location>
</feature>
<accession>A0AAN8IL05</accession>
<evidence type="ECO:0000256" key="1">
    <source>
        <dbReference type="SAM" id="MobiDB-lite"/>
    </source>
</evidence>
<dbReference type="Pfam" id="PF10281">
    <property type="entry name" value="Ish1"/>
    <property type="match status" value="7"/>
</dbReference>
<dbReference type="EMBL" id="JAKLMC020000018">
    <property type="protein sequence ID" value="KAK5951742.1"/>
    <property type="molecule type" value="Genomic_DNA"/>
</dbReference>
<sequence>MRFSFAKAFIVALATTEVAVASNWLGSKPAYNKWHETELERWLSDHDIPHPKAADRKDLESLVKDNWQANVVDPISATGEKIDDHYGGVKNWIFDSWTESSLKAFLDHHGIPNPQPRSRDTLLSAARQNYDSVAKKAGEYTQYPGDWLYSSWSDSDLKEFLDARGIPAPQPSSRDKLVASVRRNARLSSLNMGNVASSASKSAASATADLSKSAASAQGSLSDALFDAWSDSQLKDFLDRNGVPVPQGSRKNELLALARKNSAKFSGNEQSSVSASGASAFGAATSSAANQAAKATDDASMKADDAFNSAINSWSDSRLKSYLDSRGVPVPQSGKRDELLSEVRLNQHKASTGWSAWTFDTWTPENLQKYLDTQGKKAKKGAQANRDELVKQAQDSYASASKSGGSQYASVTNYLAKQTDSAKDSVFDTWSDSDLKDYLDSYGVTNYQGSNTNQLRAEAKKQYNYFKHGSASPSGTIFGQLQNGLQAVLNYFKPAASDASASASASISSASGYGSKSASSASSRASASASSAKKEL</sequence>
<evidence type="ECO:0000313" key="4">
    <source>
        <dbReference type="Proteomes" id="UP001316803"/>
    </source>
</evidence>
<feature type="region of interest" description="Disordered" evidence="1">
    <location>
        <begin position="507"/>
        <end position="536"/>
    </location>
</feature>
<reference evidence="3 4" key="1">
    <citation type="submission" date="2022-12" db="EMBL/GenBank/DDBJ databases">
        <title>Genomic features and morphological characterization of a novel Knufia sp. strain isolated from spacecraft assembly facility.</title>
        <authorList>
            <person name="Teixeira M."/>
            <person name="Chander A.M."/>
            <person name="Stajich J.E."/>
            <person name="Venkateswaran K."/>
        </authorList>
    </citation>
    <scope>NUCLEOTIDE SEQUENCE [LARGE SCALE GENOMIC DNA]</scope>
    <source>
        <strain evidence="3 4">FJI-L2-BK-P2</strain>
    </source>
</reference>
<name>A0AAN8IL05_9EURO</name>
<keyword evidence="2" id="KW-0732">Signal</keyword>
<dbReference type="InterPro" id="IPR018803">
    <property type="entry name" value="Ish1/Msc1-like"/>
</dbReference>
<evidence type="ECO:0000313" key="3">
    <source>
        <dbReference type="EMBL" id="KAK5951742.1"/>
    </source>
</evidence>
<comment type="caution">
    <text evidence="3">The sequence shown here is derived from an EMBL/GenBank/DDBJ whole genome shotgun (WGS) entry which is preliminary data.</text>
</comment>
<protein>
    <recommendedName>
        <fullName evidence="5">Stress response protein ish1</fullName>
    </recommendedName>
</protein>
<gene>
    <name evidence="3" type="ORF">OHC33_007034</name>
</gene>
<evidence type="ECO:0008006" key="5">
    <source>
        <dbReference type="Google" id="ProtNLM"/>
    </source>
</evidence>
<feature type="signal peptide" evidence="2">
    <location>
        <begin position="1"/>
        <end position="21"/>
    </location>
</feature>
<evidence type="ECO:0000256" key="2">
    <source>
        <dbReference type="SAM" id="SignalP"/>
    </source>
</evidence>
<dbReference type="AlphaFoldDB" id="A0AAN8IL05"/>
<dbReference type="Proteomes" id="UP001316803">
    <property type="component" value="Unassembled WGS sequence"/>
</dbReference>
<proteinExistence type="predicted"/>
<keyword evidence="4" id="KW-1185">Reference proteome</keyword>